<dbReference type="Proteomes" id="UP000032180">
    <property type="component" value="Chromosome 4"/>
</dbReference>
<dbReference type="AlphaFoldDB" id="A0A0D9W2R5"/>
<reference evidence="2" key="3">
    <citation type="submission" date="2015-04" db="UniProtKB">
        <authorList>
            <consortium name="EnsemblPlants"/>
        </authorList>
    </citation>
    <scope>IDENTIFICATION</scope>
</reference>
<dbReference type="EnsemblPlants" id="LPERR04G03100.1">
    <property type="protein sequence ID" value="LPERR04G03100.1"/>
    <property type="gene ID" value="LPERR04G03100"/>
</dbReference>
<feature type="region of interest" description="Disordered" evidence="1">
    <location>
        <begin position="326"/>
        <end position="357"/>
    </location>
</feature>
<feature type="compositionally biased region" description="Acidic residues" evidence="1">
    <location>
        <begin position="338"/>
        <end position="350"/>
    </location>
</feature>
<sequence length="357" mass="40101">MGYINWPKIEAYNNPMFTAVADLCKERELYDIMALQSDWCDEIIAQFWTILYFYSTEDGTPSIKRRSNGDDYQATIDTFARVLNLDPKADLLKHHLHVHGLLPHYNILNKLFRYSIGTKGGDSSTIQGFSWDLLYYCRSRKPKISIMYYIWDEMQLTANDAQRAPVYAPYIQLLIDEVVPHAFIKDRVHSPYAPRNQTFRSSSLAPSGSCAPSSTHAPTSRLSSSSSSSSPIRRFLKAIFSMCTVNATSIHENAVKIRKIENRQKAFLRSQHVDVSNDDTSEIPPPCFQDPFGDDGAGSSAAGSSAARGSRSHFFGFDPSTAFHENSGVTDAAYQGEESSEEFDDAEESDDDRKSSY</sequence>
<evidence type="ECO:0000256" key="1">
    <source>
        <dbReference type="SAM" id="MobiDB-lite"/>
    </source>
</evidence>
<dbReference type="HOGENOM" id="CLU_776987_0_0_1"/>
<protein>
    <submittedName>
        <fullName evidence="2">Uncharacterized protein</fullName>
    </submittedName>
</protein>
<dbReference type="Gramene" id="LPERR04G03100.1">
    <property type="protein sequence ID" value="LPERR04G03100.1"/>
    <property type="gene ID" value="LPERR04G03100"/>
</dbReference>
<reference evidence="2 3" key="1">
    <citation type="submission" date="2012-08" db="EMBL/GenBank/DDBJ databases">
        <title>Oryza genome evolution.</title>
        <authorList>
            <person name="Wing R.A."/>
        </authorList>
    </citation>
    <scope>NUCLEOTIDE SEQUENCE</scope>
</reference>
<organism evidence="2 3">
    <name type="scientific">Leersia perrieri</name>
    <dbReference type="NCBI Taxonomy" id="77586"/>
    <lineage>
        <taxon>Eukaryota</taxon>
        <taxon>Viridiplantae</taxon>
        <taxon>Streptophyta</taxon>
        <taxon>Embryophyta</taxon>
        <taxon>Tracheophyta</taxon>
        <taxon>Spermatophyta</taxon>
        <taxon>Magnoliopsida</taxon>
        <taxon>Liliopsida</taxon>
        <taxon>Poales</taxon>
        <taxon>Poaceae</taxon>
        <taxon>BOP clade</taxon>
        <taxon>Oryzoideae</taxon>
        <taxon>Oryzeae</taxon>
        <taxon>Oryzinae</taxon>
        <taxon>Leersia</taxon>
    </lineage>
</organism>
<proteinExistence type="predicted"/>
<feature type="region of interest" description="Disordered" evidence="1">
    <location>
        <begin position="199"/>
        <end position="229"/>
    </location>
</feature>
<evidence type="ECO:0000313" key="2">
    <source>
        <dbReference type="EnsemblPlants" id="LPERR04G03100.1"/>
    </source>
</evidence>
<dbReference type="STRING" id="77586.A0A0D9W2R5"/>
<accession>A0A0D9W2R5</accession>
<dbReference type="eggNOG" id="ENOG502R4UH">
    <property type="taxonomic scope" value="Eukaryota"/>
</dbReference>
<evidence type="ECO:0000313" key="3">
    <source>
        <dbReference type="Proteomes" id="UP000032180"/>
    </source>
</evidence>
<keyword evidence="3" id="KW-1185">Reference proteome</keyword>
<reference evidence="3" key="2">
    <citation type="submission" date="2013-12" db="EMBL/GenBank/DDBJ databases">
        <authorList>
            <person name="Yu Y."/>
            <person name="Lee S."/>
            <person name="de Baynast K."/>
            <person name="Wissotski M."/>
            <person name="Liu L."/>
            <person name="Talag J."/>
            <person name="Goicoechea J."/>
            <person name="Angelova A."/>
            <person name="Jetty R."/>
            <person name="Kudrna D."/>
            <person name="Golser W."/>
            <person name="Rivera L."/>
            <person name="Zhang J."/>
            <person name="Wing R."/>
        </authorList>
    </citation>
    <scope>NUCLEOTIDE SEQUENCE</scope>
</reference>
<feature type="compositionally biased region" description="Polar residues" evidence="1">
    <location>
        <begin position="199"/>
        <end position="222"/>
    </location>
</feature>
<name>A0A0D9W2R5_9ORYZ</name>
<feature type="region of interest" description="Disordered" evidence="1">
    <location>
        <begin position="273"/>
        <end position="310"/>
    </location>
</feature>
<feature type="compositionally biased region" description="Low complexity" evidence="1">
    <location>
        <begin position="297"/>
        <end position="309"/>
    </location>
</feature>